<accession>A0ACC0XGW6</accession>
<reference evidence="2" key="1">
    <citation type="journal article" date="2023" name="G3 (Bethesda)">
        <title>Genome assembly and association tests identify interacting loci associated with vigor, precocity, and sex in interspecific pistachio rootstocks.</title>
        <authorList>
            <person name="Palmer W."/>
            <person name="Jacygrad E."/>
            <person name="Sagayaradj S."/>
            <person name="Cavanaugh K."/>
            <person name="Han R."/>
            <person name="Bertier L."/>
            <person name="Beede B."/>
            <person name="Kafkas S."/>
            <person name="Golino D."/>
            <person name="Preece J."/>
            <person name="Michelmore R."/>
        </authorList>
    </citation>
    <scope>NUCLEOTIDE SEQUENCE [LARGE SCALE GENOMIC DNA]</scope>
</reference>
<organism evidence="1 2">
    <name type="scientific">Pistacia integerrima</name>
    <dbReference type="NCBI Taxonomy" id="434235"/>
    <lineage>
        <taxon>Eukaryota</taxon>
        <taxon>Viridiplantae</taxon>
        <taxon>Streptophyta</taxon>
        <taxon>Embryophyta</taxon>
        <taxon>Tracheophyta</taxon>
        <taxon>Spermatophyta</taxon>
        <taxon>Magnoliopsida</taxon>
        <taxon>eudicotyledons</taxon>
        <taxon>Gunneridae</taxon>
        <taxon>Pentapetalae</taxon>
        <taxon>rosids</taxon>
        <taxon>malvids</taxon>
        <taxon>Sapindales</taxon>
        <taxon>Anacardiaceae</taxon>
        <taxon>Pistacia</taxon>
    </lineage>
</organism>
<sequence length="371" mass="41598">MASAYVFLLFFMIFQANIGQHKSKPISPGSSLSLTGGRISWDSPSGLFNFGFYKQGSGFSLGVWLLTSPEITIVWTANRDDPPLSSNATLELTTEGKLILKTGQNKDKLIANTMESAAFASMLDSGNFVLQNIHSDIIWSSFSLPTDTILGGQNLPAGSELFSRLSETNHSTGRFRLKMQEDGNLVLYPANTIDEYTEAYWASDTYRKQNLHLYLNFTGELVLVDNNLTEIKNLFSEPTLNKSSTIISRATVDVDGVFRLYYYFYVTEGVYNTTVKWKEPEDLCHVKTFCGLNSYCTLYDDQPICRCLPGTDFVDSSEMSGGCERSFVDQTCDVKFLLETKASIEICQKGSRRVVLFHSLFQDGPEKYDQQ</sequence>
<name>A0ACC0XGW6_9ROSI</name>
<comment type="caution">
    <text evidence="1">The sequence shown here is derived from an EMBL/GenBank/DDBJ whole genome shotgun (WGS) entry which is preliminary data.</text>
</comment>
<dbReference type="EMBL" id="CM047748">
    <property type="protein sequence ID" value="KAJ0015291.1"/>
    <property type="molecule type" value="Genomic_DNA"/>
</dbReference>
<evidence type="ECO:0000313" key="1">
    <source>
        <dbReference type="EMBL" id="KAJ0015291.1"/>
    </source>
</evidence>
<protein>
    <submittedName>
        <fullName evidence="1">Uncharacterized protein</fullName>
    </submittedName>
</protein>
<proteinExistence type="predicted"/>
<dbReference type="Proteomes" id="UP001163603">
    <property type="component" value="Chromosome 13"/>
</dbReference>
<keyword evidence="2" id="KW-1185">Reference proteome</keyword>
<evidence type="ECO:0000313" key="2">
    <source>
        <dbReference type="Proteomes" id="UP001163603"/>
    </source>
</evidence>
<gene>
    <name evidence="1" type="ORF">Pint_19529</name>
</gene>